<organism evidence="1 2">
    <name type="scientific">Cutaneotrichosporon cavernicola</name>
    <dbReference type="NCBI Taxonomy" id="279322"/>
    <lineage>
        <taxon>Eukaryota</taxon>
        <taxon>Fungi</taxon>
        <taxon>Dikarya</taxon>
        <taxon>Basidiomycota</taxon>
        <taxon>Agaricomycotina</taxon>
        <taxon>Tremellomycetes</taxon>
        <taxon>Trichosporonales</taxon>
        <taxon>Trichosporonaceae</taxon>
        <taxon>Cutaneotrichosporon</taxon>
    </lineage>
</organism>
<dbReference type="GeneID" id="85494008"/>
<dbReference type="RefSeq" id="XP_060455403.1">
    <property type="nucleotide sequence ID" value="XM_060598628.1"/>
</dbReference>
<dbReference type="KEGG" id="ccac:CcaHIS019_0302070"/>
<dbReference type="AlphaFoldDB" id="A0AA48IC72"/>
<proteinExistence type="predicted"/>
<gene>
    <name evidence="1" type="ORF">CcaverHIS019_0302070</name>
</gene>
<dbReference type="Proteomes" id="UP001233271">
    <property type="component" value="Chromosome 3"/>
</dbReference>
<reference evidence="1" key="1">
    <citation type="journal article" date="2023" name="BMC Genomics">
        <title>Chromosome-level genome assemblies of Cutaneotrichosporon spp. (Trichosporonales, Basidiomycota) reveal imbalanced evolution between nucleotide sequences and chromosome synteny.</title>
        <authorList>
            <person name="Kobayashi Y."/>
            <person name="Kayamori A."/>
            <person name="Aoki K."/>
            <person name="Shiwa Y."/>
            <person name="Matsutani M."/>
            <person name="Fujita N."/>
            <person name="Sugita T."/>
            <person name="Iwasaki W."/>
            <person name="Tanaka N."/>
            <person name="Takashima M."/>
        </authorList>
    </citation>
    <scope>NUCLEOTIDE SEQUENCE</scope>
    <source>
        <strain evidence="1">HIS019</strain>
    </source>
</reference>
<sequence length="442" mass="49707">MLRLLTRSVGRLGPGPTISNFRSALRFRSTSERKERKEPTPPKALRDLVSRDVARARRNAARGGTPWREMKDHDIARAGKVAQDEAARIKLAELHRKQSEDRLAEVLAAHRDTPPQPAESLPGIVSDLPPDVSLHQAHISEAVVAMRDALDDLDVHAFGCTWLGLMEARTYTALTDADWASLNWRLADGLRGSEQQQFRGELHGHLSGLVYRDPEVFQAVCHFVVEAAAHHHWESLLETLFELLRSNHAAISKMLFEAYKTRGIVVDGIDLSLANSQERADRLAARLKSEGMRPLILTYVAALTILDKFDESTSKTLLGLNHDGILRRFTRLNDLWQVQRRVLEGRHDTSTLVERFRNNCEKMTLIFYACHADAFVLHIYRLGMDSPGDTSALDHLYSRVLQASIGPNRYILPAVDAVRVGNDIVLPCIVWGELWSIVPILL</sequence>
<dbReference type="EMBL" id="AP028214">
    <property type="protein sequence ID" value="BEI90137.1"/>
    <property type="molecule type" value="Genomic_DNA"/>
</dbReference>
<evidence type="ECO:0000313" key="2">
    <source>
        <dbReference type="Proteomes" id="UP001233271"/>
    </source>
</evidence>
<evidence type="ECO:0000313" key="1">
    <source>
        <dbReference type="EMBL" id="BEI90137.1"/>
    </source>
</evidence>
<name>A0AA48IC72_9TREE</name>
<accession>A0AA48IC72</accession>
<protein>
    <submittedName>
        <fullName evidence="1">Uncharacterized protein</fullName>
    </submittedName>
</protein>
<keyword evidence="2" id="KW-1185">Reference proteome</keyword>